<sequence>MEAGHCGQTTTISKGEQRGVESCKRSNLQKSFHARVLQEGSFVIPNFISLLRIPCLHFTKHCYPNLNFSR</sequence>
<evidence type="ECO:0000256" key="1">
    <source>
        <dbReference type="SAM" id="MobiDB-lite"/>
    </source>
</evidence>
<organism evidence="2">
    <name type="scientific">Zea mays</name>
    <name type="common">Maize</name>
    <dbReference type="NCBI Taxonomy" id="4577"/>
    <lineage>
        <taxon>Eukaryota</taxon>
        <taxon>Viridiplantae</taxon>
        <taxon>Streptophyta</taxon>
        <taxon>Embryophyta</taxon>
        <taxon>Tracheophyta</taxon>
        <taxon>Spermatophyta</taxon>
        <taxon>Magnoliopsida</taxon>
        <taxon>Liliopsida</taxon>
        <taxon>Poales</taxon>
        <taxon>Poaceae</taxon>
        <taxon>PACMAD clade</taxon>
        <taxon>Panicoideae</taxon>
        <taxon>Andropogonodae</taxon>
        <taxon>Andropogoneae</taxon>
        <taxon>Tripsacinae</taxon>
        <taxon>Zea</taxon>
    </lineage>
</organism>
<name>B4FN93_MAIZE</name>
<proteinExistence type="evidence at transcript level"/>
<evidence type="ECO:0000313" key="2">
    <source>
        <dbReference type="EMBL" id="ACF83586.1"/>
    </source>
</evidence>
<dbReference type="AlphaFoldDB" id="B4FN93"/>
<feature type="region of interest" description="Disordered" evidence="1">
    <location>
        <begin position="1"/>
        <end position="21"/>
    </location>
</feature>
<accession>B4FN93</accession>
<reference evidence="2" key="1">
    <citation type="journal article" date="2009" name="PLoS Genet.">
        <title>Sequencing, mapping, and analysis of 27,455 maize full-length cDNAs.</title>
        <authorList>
            <person name="Soderlund C."/>
            <person name="Descour A."/>
            <person name="Kudrna D."/>
            <person name="Bomhoff M."/>
            <person name="Boyd L."/>
            <person name="Currie J."/>
            <person name="Angelova A."/>
            <person name="Collura K."/>
            <person name="Wissotski M."/>
            <person name="Ashley E."/>
            <person name="Morrow D."/>
            <person name="Fernandes J."/>
            <person name="Walbot V."/>
            <person name="Yu Y."/>
        </authorList>
    </citation>
    <scope>NUCLEOTIDE SEQUENCE</scope>
    <source>
        <strain evidence="2">B73</strain>
    </source>
</reference>
<dbReference type="EMBL" id="BT038581">
    <property type="protein sequence ID" value="ACF83586.1"/>
    <property type="molecule type" value="mRNA"/>
</dbReference>
<protein>
    <submittedName>
        <fullName evidence="2">Uncharacterized protein</fullName>
    </submittedName>
</protein>